<dbReference type="Pfam" id="PF00438">
    <property type="entry name" value="S-AdoMet_synt_N"/>
    <property type="match status" value="1"/>
</dbReference>
<name>A0A1Y1VQG4_9FUNG</name>
<keyword evidence="6 11" id="KW-0547">Nucleotide-binding</keyword>
<dbReference type="PIRSF" id="PIRSF000497">
    <property type="entry name" value="MAT"/>
    <property type="match status" value="1"/>
</dbReference>
<dbReference type="AlphaFoldDB" id="A0A1Y1VQG4"/>
<dbReference type="InterPro" id="IPR022636">
    <property type="entry name" value="S-AdoMet_synthetase_sfam"/>
</dbReference>
<evidence type="ECO:0000259" key="14">
    <source>
        <dbReference type="Pfam" id="PF02772"/>
    </source>
</evidence>
<dbReference type="Proteomes" id="UP000193498">
    <property type="component" value="Unassembled WGS sequence"/>
</dbReference>
<keyword evidence="4 11" id="KW-0808">Transferase</keyword>
<dbReference type="UniPathway" id="UPA00315">
    <property type="reaction ID" value="UER00080"/>
</dbReference>
<dbReference type="CDD" id="cd18079">
    <property type="entry name" value="S-AdoMet_synt"/>
    <property type="match status" value="1"/>
</dbReference>
<dbReference type="OrthoDB" id="5852090at2759"/>
<protein>
    <recommendedName>
        <fullName evidence="11">S-adenosylmethionine synthase</fullName>
        <ecNumber evidence="11">2.5.1.6</ecNumber>
    </recommendedName>
</protein>
<evidence type="ECO:0000256" key="11">
    <source>
        <dbReference type="RuleBase" id="RU000541"/>
    </source>
</evidence>
<dbReference type="Pfam" id="PF02773">
    <property type="entry name" value="S-AdoMet_synt_C"/>
    <property type="match status" value="1"/>
</dbReference>
<evidence type="ECO:0000256" key="6">
    <source>
        <dbReference type="ARBA" id="ARBA00022741"/>
    </source>
</evidence>
<dbReference type="EMBL" id="MCFE01001324">
    <property type="protein sequence ID" value="ORX63383.1"/>
    <property type="molecule type" value="Genomic_DNA"/>
</dbReference>
<dbReference type="GO" id="GO:0006555">
    <property type="term" value="P:methionine metabolic process"/>
    <property type="evidence" value="ECO:0007669"/>
    <property type="project" value="UniProtKB-ARBA"/>
</dbReference>
<gene>
    <name evidence="16" type="ORF">K493DRAFT_332334</name>
</gene>
<keyword evidence="3 11" id="KW-0554">One-carbon metabolism</keyword>
<dbReference type="Pfam" id="PF02772">
    <property type="entry name" value="S-AdoMet_synt_M"/>
    <property type="match status" value="1"/>
</dbReference>
<comment type="pathway">
    <text evidence="1 11">Amino-acid biosynthesis; S-adenosyl-L-methionine biosynthesis; S-adenosyl-L-methionine from L-methionine: step 1/1.</text>
</comment>
<feature type="domain" description="S-adenosylmethionine synthetase central" evidence="14">
    <location>
        <begin position="121"/>
        <end position="241"/>
    </location>
</feature>
<evidence type="ECO:0000313" key="16">
    <source>
        <dbReference type="EMBL" id="ORX63383.1"/>
    </source>
</evidence>
<reference evidence="16 17" key="1">
    <citation type="submission" date="2016-07" db="EMBL/GenBank/DDBJ databases">
        <title>Pervasive Adenine N6-methylation of Active Genes in Fungi.</title>
        <authorList>
            <consortium name="DOE Joint Genome Institute"/>
            <person name="Mondo S.J."/>
            <person name="Dannebaum R.O."/>
            <person name="Kuo R.C."/>
            <person name="Labutti K."/>
            <person name="Haridas S."/>
            <person name="Kuo A."/>
            <person name="Salamov A."/>
            <person name="Ahrendt S.R."/>
            <person name="Lipzen A."/>
            <person name="Sullivan W."/>
            <person name="Andreopoulos W.B."/>
            <person name="Clum A."/>
            <person name="Lindquist E."/>
            <person name="Daum C."/>
            <person name="Ramamoorthy G.K."/>
            <person name="Gryganskyi A."/>
            <person name="Culley D."/>
            <person name="Magnuson J.K."/>
            <person name="James T.Y."/>
            <person name="O'Malley M.A."/>
            <person name="Stajich J.E."/>
            <person name="Spatafora J.W."/>
            <person name="Visel A."/>
            <person name="Grigoriev I.V."/>
        </authorList>
    </citation>
    <scope>NUCLEOTIDE SEQUENCE [LARGE SCALE GENOMIC DNA]</scope>
    <source>
        <strain evidence="16 17">CBS 931.73</strain>
    </source>
</reference>
<evidence type="ECO:0000256" key="1">
    <source>
        <dbReference type="ARBA" id="ARBA00005224"/>
    </source>
</evidence>
<comment type="catalytic activity">
    <reaction evidence="10 11">
        <text>L-methionine + ATP + H2O = S-adenosyl-L-methionine + phosphate + diphosphate</text>
        <dbReference type="Rhea" id="RHEA:21080"/>
        <dbReference type="ChEBI" id="CHEBI:15377"/>
        <dbReference type="ChEBI" id="CHEBI:30616"/>
        <dbReference type="ChEBI" id="CHEBI:33019"/>
        <dbReference type="ChEBI" id="CHEBI:43474"/>
        <dbReference type="ChEBI" id="CHEBI:57844"/>
        <dbReference type="ChEBI" id="CHEBI:59789"/>
        <dbReference type="EC" id="2.5.1.6"/>
    </reaction>
</comment>
<dbReference type="EC" id="2.5.1.6" evidence="11"/>
<dbReference type="InterPro" id="IPR002133">
    <property type="entry name" value="S-AdoMet_synthetase"/>
</dbReference>
<dbReference type="NCBIfam" id="TIGR01034">
    <property type="entry name" value="metK"/>
    <property type="match status" value="1"/>
</dbReference>
<dbReference type="GO" id="GO:0004478">
    <property type="term" value="F:methionine adenosyltransferase activity"/>
    <property type="evidence" value="ECO:0007669"/>
    <property type="project" value="UniProtKB-EC"/>
</dbReference>
<dbReference type="FunCoup" id="A0A1Y1VQG4">
    <property type="interactions" value="960"/>
</dbReference>
<dbReference type="GO" id="GO:0006730">
    <property type="term" value="P:one-carbon metabolic process"/>
    <property type="evidence" value="ECO:0007669"/>
    <property type="project" value="UniProtKB-KW"/>
</dbReference>
<evidence type="ECO:0000256" key="4">
    <source>
        <dbReference type="ARBA" id="ARBA00022679"/>
    </source>
</evidence>
<keyword evidence="9 11" id="KW-0630">Potassium</keyword>
<dbReference type="GO" id="GO:0006556">
    <property type="term" value="P:S-adenosylmethionine biosynthetic process"/>
    <property type="evidence" value="ECO:0007669"/>
    <property type="project" value="UniProtKB-UniPathway"/>
</dbReference>
<accession>A0A1Y1VQG4</accession>
<dbReference type="InterPro" id="IPR022628">
    <property type="entry name" value="S-AdoMet_synt_N"/>
</dbReference>
<evidence type="ECO:0000256" key="2">
    <source>
        <dbReference type="ARBA" id="ARBA00009685"/>
    </source>
</evidence>
<feature type="domain" description="S-adenosylmethionine synthetase C-terminal" evidence="15">
    <location>
        <begin position="243"/>
        <end position="380"/>
    </location>
</feature>
<keyword evidence="7 11" id="KW-0067">ATP-binding</keyword>
<organism evidence="16 17">
    <name type="scientific">Basidiobolus meristosporus CBS 931.73</name>
    <dbReference type="NCBI Taxonomy" id="1314790"/>
    <lineage>
        <taxon>Eukaryota</taxon>
        <taxon>Fungi</taxon>
        <taxon>Fungi incertae sedis</taxon>
        <taxon>Zoopagomycota</taxon>
        <taxon>Entomophthoromycotina</taxon>
        <taxon>Basidiobolomycetes</taxon>
        <taxon>Basidiobolales</taxon>
        <taxon>Basidiobolaceae</taxon>
        <taxon>Basidiobolus</taxon>
    </lineage>
</organism>
<proteinExistence type="inferred from homology"/>
<evidence type="ECO:0000256" key="8">
    <source>
        <dbReference type="ARBA" id="ARBA00022842"/>
    </source>
</evidence>
<evidence type="ECO:0000256" key="5">
    <source>
        <dbReference type="ARBA" id="ARBA00022723"/>
    </source>
</evidence>
<dbReference type="InterPro" id="IPR022629">
    <property type="entry name" value="S-AdoMet_synt_central"/>
</dbReference>
<evidence type="ECO:0000259" key="13">
    <source>
        <dbReference type="Pfam" id="PF00438"/>
    </source>
</evidence>
<dbReference type="InParanoid" id="A0A1Y1VQG4"/>
<dbReference type="FunFam" id="3.30.300.10:FF:000004">
    <property type="entry name" value="S-adenosylmethionine synthase"/>
    <property type="match status" value="1"/>
</dbReference>
<comment type="caution">
    <text evidence="16">The sequence shown here is derived from an EMBL/GenBank/DDBJ whole genome shotgun (WGS) entry which is preliminary data.</text>
</comment>
<dbReference type="STRING" id="1314790.A0A1Y1VQG4"/>
<keyword evidence="17" id="KW-1185">Reference proteome</keyword>
<sequence>MTSEQETFLFTSESVGEGHPDKICDQISDAILDACLAQDPLSKVACETAAKTGMIMVFGEITTKAQIDYQKVIRETIRGIGYDHSEKGFDYKTCNVLVAIEQQSPDIAQGLVQVSQAIEDTGAGDQGIMFGYATDETPELMPLTVTLSHKLNYKMSQLRRDGTLPWLLPDSKTQVTVEYKNENGAMLPLRVDTVVISTQHSADVDNETIRRELKEKVIASVIPAELLDERTVYHLNPSGKFIIGGPQGDAGLTGRKIIVDTYGGWGAHGGGAFSGKDWSKVDRSAAYTARWIAKSLVAAKLARRCLVQLSYAIGVAEPLSIFVDTYGTGVKSNLELLEIIKKNWDLRPGVIVKELNLFKPIYSKTACYGHFGREEFSWEKPKQLEI</sequence>
<dbReference type="HAMAP" id="MF_00086">
    <property type="entry name" value="S_AdoMet_synth1"/>
    <property type="match status" value="1"/>
</dbReference>
<evidence type="ECO:0000256" key="10">
    <source>
        <dbReference type="ARBA" id="ARBA00048344"/>
    </source>
</evidence>
<dbReference type="PANTHER" id="PTHR11964">
    <property type="entry name" value="S-ADENOSYLMETHIONINE SYNTHETASE"/>
    <property type="match status" value="1"/>
</dbReference>
<comment type="cofactor">
    <cofactor evidence="11">
        <name>K(+)</name>
        <dbReference type="ChEBI" id="CHEBI:29103"/>
    </cofactor>
    <text evidence="11">Binds 1 potassium ion per subunit. The potassium ion interacts primarily with the substrate.</text>
</comment>
<keyword evidence="8 11" id="KW-0460">Magnesium</keyword>
<dbReference type="FunFam" id="3.30.300.10:FF:000003">
    <property type="entry name" value="S-adenosylmethionine synthase"/>
    <property type="match status" value="1"/>
</dbReference>
<dbReference type="GO" id="GO:0046872">
    <property type="term" value="F:metal ion binding"/>
    <property type="evidence" value="ECO:0007669"/>
    <property type="project" value="UniProtKB-KW"/>
</dbReference>
<comment type="cofactor">
    <cofactor evidence="11">
        <name>Mg(2+)</name>
        <dbReference type="ChEBI" id="CHEBI:18420"/>
    </cofactor>
    <text evidence="11">Binds 2 magnesium ions per subunit. The magnesium ions interact primarily with the substrate.</text>
</comment>
<dbReference type="InterPro" id="IPR022630">
    <property type="entry name" value="S-AdoMet_synt_C"/>
</dbReference>
<evidence type="ECO:0000256" key="9">
    <source>
        <dbReference type="ARBA" id="ARBA00022958"/>
    </source>
</evidence>
<dbReference type="PROSITE" id="PS00377">
    <property type="entry name" value="ADOMET_SYNTHASE_2"/>
    <property type="match status" value="1"/>
</dbReference>
<evidence type="ECO:0000256" key="3">
    <source>
        <dbReference type="ARBA" id="ARBA00022563"/>
    </source>
</evidence>
<evidence type="ECO:0000256" key="7">
    <source>
        <dbReference type="ARBA" id="ARBA00022840"/>
    </source>
</evidence>
<dbReference type="InterPro" id="IPR022631">
    <property type="entry name" value="ADOMET_SYNTHASE_CS"/>
</dbReference>
<evidence type="ECO:0000313" key="17">
    <source>
        <dbReference type="Proteomes" id="UP000193498"/>
    </source>
</evidence>
<dbReference type="PROSITE" id="PS00376">
    <property type="entry name" value="ADOMET_SYNTHASE_1"/>
    <property type="match status" value="1"/>
</dbReference>
<evidence type="ECO:0000259" key="15">
    <source>
        <dbReference type="Pfam" id="PF02773"/>
    </source>
</evidence>
<dbReference type="FunFam" id="3.30.300.10:FF:000001">
    <property type="entry name" value="S-adenosylmethionine synthase"/>
    <property type="match status" value="1"/>
</dbReference>
<dbReference type="GO" id="GO:0005524">
    <property type="term" value="F:ATP binding"/>
    <property type="evidence" value="ECO:0007669"/>
    <property type="project" value="UniProtKB-KW"/>
</dbReference>
<dbReference type="SUPFAM" id="SSF55973">
    <property type="entry name" value="S-adenosylmethionine synthetase"/>
    <property type="match status" value="3"/>
</dbReference>
<feature type="domain" description="S-adenosylmethionine synthetase N-terminal" evidence="13">
    <location>
        <begin position="8"/>
        <end position="105"/>
    </location>
</feature>
<comment type="similarity">
    <text evidence="2 12">Belongs to the AdoMet synthase family.</text>
</comment>
<keyword evidence="5 11" id="KW-0479">Metal-binding</keyword>
<evidence type="ECO:0000256" key="12">
    <source>
        <dbReference type="RuleBase" id="RU004462"/>
    </source>
</evidence>
<dbReference type="Gene3D" id="3.30.300.10">
    <property type="match status" value="3"/>
</dbReference>
<comment type="function">
    <text evidence="11">Catalyzes the formation of S-adenosylmethionine from methionine and ATP.</text>
</comment>